<dbReference type="InterPro" id="IPR043502">
    <property type="entry name" value="DNA/RNA_pol_sf"/>
</dbReference>
<sequence>LIAYLNETLLSKIQRRTKIIDTRKINEPNIQRKINTEMAEAIVEAYIPDDNVETTRQKFNSILLKCLTTHCGTTFKRGTEKKRTAWWNNEVKEAIKIKKELYKTWIRSRSEDDYDKYRLARQTSARVIKQEKEKSWTMYGENLSRLCVESSRQFYKAIAKMRIRDEPFQPSEYINDSQGKPIHEEVKIRERWEEYFKDLLNIPDTGNKTSFKPRHANIEEPEILVSEVREAIKRSPKNKAAGIDGITAEAIKACGEIGVTWVHYIFKKAWEERTVPSDWQKAIIVPIWKKKGKKQDCSTYRGISLLSHVGKMFARVLEQRIRPIVEPTLSPQQFGFRKGKGCTDAIFALRQISEKTIEHKNQMNIAFIDQEKAFDRVNRDILWDVLENYGIKGTLLDCVRAIYMESESAIRTSAGLTNWFPVTSGVRQGCVLSPLLFIIYMDSITKIDEASLNADQQNELLFADDQCIFHNNIEQLQEHINLLNNSCLKYNMKINIQKTEVMTISREHKDINIQINDQTLKQVREFKYLGSIFTSDSRLDREIETRIQQANNITYQLTPILKHPAIPVVTKRQIIN</sequence>
<proteinExistence type="predicted"/>
<accession>A0A0B7BUV6</accession>
<dbReference type="EMBL" id="HACG01049301">
    <property type="protein sequence ID" value="CEK96166.1"/>
    <property type="molecule type" value="Transcribed_RNA"/>
</dbReference>
<protein>
    <recommendedName>
        <fullName evidence="1">Reverse transcriptase domain-containing protein</fullName>
    </recommendedName>
</protein>
<dbReference type="PANTHER" id="PTHR47027:SF20">
    <property type="entry name" value="REVERSE TRANSCRIPTASE-LIKE PROTEIN WITH RNA-DIRECTED DNA POLYMERASE DOMAIN"/>
    <property type="match status" value="1"/>
</dbReference>
<gene>
    <name evidence="2" type="primary">ORF210827</name>
</gene>
<feature type="non-terminal residue" evidence="2">
    <location>
        <position position="1"/>
    </location>
</feature>
<dbReference type="CDD" id="cd01650">
    <property type="entry name" value="RT_nLTR_like"/>
    <property type="match status" value="1"/>
</dbReference>
<reference evidence="2" key="1">
    <citation type="submission" date="2014-12" db="EMBL/GenBank/DDBJ databases">
        <title>Insight into the proteome of Arion vulgaris.</title>
        <authorList>
            <person name="Aradska J."/>
            <person name="Bulat T."/>
            <person name="Smidak R."/>
            <person name="Sarate P."/>
            <person name="Gangsoo J."/>
            <person name="Sialana F."/>
            <person name="Bilban M."/>
            <person name="Lubec G."/>
        </authorList>
    </citation>
    <scope>NUCLEOTIDE SEQUENCE</scope>
    <source>
        <tissue evidence="2">Skin</tissue>
    </source>
</reference>
<dbReference type="PANTHER" id="PTHR47027">
    <property type="entry name" value="REVERSE TRANSCRIPTASE DOMAIN-CONTAINING PROTEIN"/>
    <property type="match status" value="1"/>
</dbReference>
<name>A0A0B7BUV6_9EUPU</name>
<dbReference type="PROSITE" id="PS50878">
    <property type="entry name" value="RT_POL"/>
    <property type="match status" value="1"/>
</dbReference>
<feature type="non-terminal residue" evidence="2">
    <location>
        <position position="576"/>
    </location>
</feature>
<dbReference type="InterPro" id="IPR000477">
    <property type="entry name" value="RT_dom"/>
</dbReference>
<dbReference type="InterPro" id="IPR043128">
    <property type="entry name" value="Rev_trsase/Diguanyl_cyclase"/>
</dbReference>
<dbReference type="Gene3D" id="3.30.70.270">
    <property type="match status" value="1"/>
</dbReference>
<evidence type="ECO:0000259" key="1">
    <source>
        <dbReference type="PROSITE" id="PS50878"/>
    </source>
</evidence>
<dbReference type="Pfam" id="PF00078">
    <property type="entry name" value="RVT_1"/>
    <property type="match status" value="1"/>
</dbReference>
<evidence type="ECO:0000313" key="2">
    <source>
        <dbReference type="EMBL" id="CEK96166.1"/>
    </source>
</evidence>
<organism evidence="2">
    <name type="scientific">Arion vulgaris</name>
    <dbReference type="NCBI Taxonomy" id="1028688"/>
    <lineage>
        <taxon>Eukaryota</taxon>
        <taxon>Metazoa</taxon>
        <taxon>Spiralia</taxon>
        <taxon>Lophotrochozoa</taxon>
        <taxon>Mollusca</taxon>
        <taxon>Gastropoda</taxon>
        <taxon>Heterobranchia</taxon>
        <taxon>Euthyneura</taxon>
        <taxon>Panpulmonata</taxon>
        <taxon>Eupulmonata</taxon>
        <taxon>Stylommatophora</taxon>
        <taxon>Helicina</taxon>
        <taxon>Arionoidea</taxon>
        <taxon>Arionidae</taxon>
        <taxon>Arion</taxon>
    </lineage>
</organism>
<feature type="domain" description="Reverse transcriptase" evidence="1">
    <location>
        <begin position="268"/>
        <end position="533"/>
    </location>
</feature>
<dbReference type="AlphaFoldDB" id="A0A0B7BUV6"/>
<dbReference type="SUPFAM" id="SSF56672">
    <property type="entry name" value="DNA/RNA polymerases"/>
    <property type="match status" value="1"/>
</dbReference>